<evidence type="ECO:0000313" key="2">
    <source>
        <dbReference type="Proteomes" id="UP000887581"/>
    </source>
</evidence>
<keyword evidence="1" id="KW-0472">Membrane</keyword>
<organism evidence="2 3">
    <name type="scientific">Setaria digitata</name>
    <dbReference type="NCBI Taxonomy" id="48799"/>
    <lineage>
        <taxon>Eukaryota</taxon>
        <taxon>Metazoa</taxon>
        <taxon>Ecdysozoa</taxon>
        <taxon>Nematoda</taxon>
        <taxon>Chromadorea</taxon>
        <taxon>Rhabditida</taxon>
        <taxon>Spirurina</taxon>
        <taxon>Spiruromorpha</taxon>
        <taxon>Filarioidea</taxon>
        <taxon>Setariidae</taxon>
        <taxon>Setaria</taxon>
    </lineage>
</organism>
<proteinExistence type="predicted"/>
<keyword evidence="1" id="KW-1133">Transmembrane helix</keyword>
<keyword evidence="2" id="KW-1185">Reference proteome</keyword>
<name>A0A915PHH8_9BILA</name>
<dbReference type="AlphaFoldDB" id="A0A915PHH8"/>
<evidence type="ECO:0000256" key="1">
    <source>
        <dbReference type="SAM" id="Phobius"/>
    </source>
</evidence>
<sequence length="118" mass="13092">MASSSTNNTLEQSKDLVLFNPQTTASFATVPQLCAIPQPFIPYYNSLLPQQYPPFPPYLSCSSNAVMTVRQQKCQNKKMFKPSKTHFWCAGIAQLLWTVVIVVGLGLFAILILALLVI</sequence>
<evidence type="ECO:0000313" key="3">
    <source>
        <dbReference type="WBParaSite" id="sdigi.contig1.g58.t1"/>
    </source>
</evidence>
<protein>
    <submittedName>
        <fullName evidence="3">Uncharacterized protein</fullName>
    </submittedName>
</protein>
<dbReference type="Proteomes" id="UP000887581">
    <property type="component" value="Unplaced"/>
</dbReference>
<dbReference type="WBParaSite" id="sdigi.contig1.g58.t1">
    <property type="protein sequence ID" value="sdigi.contig1.g58.t1"/>
    <property type="gene ID" value="sdigi.contig1.g58"/>
</dbReference>
<reference evidence="3" key="1">
    <citation type="submission" date="2022-11" db="UniProtKB">
        <authorList>
            <consortium name="WormBaseParasite"/>
        </authorList>
    </citation>
    <scope>IDENTIFICATION</scope>
</reference>
<accession>A0A915PHH8</accession>
<keyword evidence="1" id="KW-0812">Transmembrane</keyword>
<feature type="transmembrane region" description="Helical" evidence="1">
    <location>
        <begin position="87"/>
        <end position="117"/>
    </location>
</feature>